<dbReference type="Pfam" id="PF13962">
    <property type="entry name" value="PGG"/>
    <property type="match status" value="1"/>
</dbReference>
<keyword evidence="6" id="KW-0472">Membrane</keyword>
<dbReference type="AlphaFoldDB" id="A0AAN7R1U8"/>
<evidence type="ECO:0000256" key="6">
    <source>
        <dbReference type="ARBA" id="ARBA00023136"/>
    </source>
</evidence>
<dbReference type="InterPro" id="IPR036770">
    <property type="entry name" value="Ankyrin_rpt-contain_sf"/>
</dbReference>
<organism evidence="9 10">
    <name type="scientific">Trapa natans</name>
    <name type="common">Water chestnut</name>
    <dbReference type="NCBI Taxonomy" id="22666"/>
    <lineage>
        <taxon>Eukaryota</taxon>
        <taxon>Viridiplantae</taxon>
        <taxon>Streptophyta</taxon>
        <taxon>Embryophyta</taxon>
        <taxon>Tracheophyta</taxon>
        <taxon>Spermatophyta</taxon>
        <taxon>Magnoliopsida</taxon>
        <taxon>eudicotyledons</taxon>
        <taxon>Gunneridae</taxon>
        <taxon>Pentapetalae</taxon>
        <taxon>rosids</taxon>
        <taxon>malvids</taxon>
        <taxon>Myrtales</taxon>
        <taxon>Lythraceae</taxon>
        <taxon>Trapa</taxon>
    </lineage>
</organism>
<dbReference type="Pfam" id="PF12796">
    <property type="entry name" value="Ank_2"/>
    <property type="match status" value="2"/>
</dbReference>
<comment type="caution">
    <text evidence="9">The sequence shown here is derived from an EMBL/GenBank/DDBJ whole genome shotgun (WGS) entry which is preliminary data.</text>
</comment>
<dbReference type="PROSITE" id="PS50297">
    <property type="entry name" value="ANK_REP_REGION"/>
    <property type="match status" value="3"/>
</dbReference>
<sequence length="540" mass="60890">MEEVLSILPLQGMDKRLYRTIVDSEVDSFLTLVGQNGNRILYQRDQFLNTPLHLAARAAITLMVEEILHRCPDIISARNSNLNTAFHEACYGGHMDILKMLLNYYRPEFFETNGEGEGPLYIACKNGHLQAVKYLLMQLGIREAEDKMSDRSSVHIAALRGHTEIVTEILKTWPEFIYKVDGDGRSLLHCACMGNNHSWMVKRLIMDNVALTWGYDSNGYTPFHLTAMIGNVEILLLFMQHAPMCITYLTRDGETALHLAARSGQLRAFQVLASGFFTKSIQEKQDKYGNTVLHIAVAGGHYEIAKFIVTFTTVKMDAQNLMGDTALDILERQERSTVMENLRVEITEVMALMTADPMDKLILNPDKDEKVEIVELEPNNKVKLESVNSSDSDVKTRVRSKRIMTRRSKKHKHVKDPDLQIDKKHYERYMEAVQNTRNTVILVAILITTVTFAAGIAPPGGVYQDGPLRGKAIAGRTAAFKVFELSNLVSLRRSGLNEHRPLRDKATDEDTRNFQQGLVGISFVHGHGICRSYMGSPPTH</sequence>
<dbReference type="SUPFAM" id="SSF48403">
    <property type="entry name" value="Ankyrin repeat"/>
    <property type="match status" value="2"/>
</dbReference>
<feature type="repeat" description="ANK" evidence="7">
    <location>
        <begin position="288"/>
        <end position="309"/>
    </location>
</feature>
<dbReference type="SMART" id="SM00248">
    <property type="entry name" value="ANK"/>
    <property type="match status" value="8"/>
</dbReference>
<evidence type="ECO:0000313" key="10">
    <source>
        <dbReference type="Proteomes" id="UP001346149"/>
    </source>
</evidence>
<feature type="repeat" description="ANK" evidence="7">
    <location>
        <begin position="115"/>
        <end position="136"/>
    </location>
</feature>
<reference evidence="9 10" key="1">
    <citation type="journal article" date="2023" name="Hortic Res">
        <title>Pangenome of water caltrop reveals structural variations and asymmetric subgenome divergence after allopolyploidization.</title>
        <authorList>
            <person name="Zhang X."/>
            <person name="Chen Y."/>
            <person name="Wang L."/>
            <person name="Yuan Y."/>
            <person name="Fang M."/>
            <person name="Shi L."/>
            <person name="Lu R."/>
            <person name="Comes H.P."/>
            <person name="Ma Y."/>
            <person name="Chen Y."/>
            <person name="Huang G."/>
            <person name="Zhou Y."/>
            <person name="Zheng Z."/>
            <person name="Qiu Y."/>
        </authorList>
    </citation>
    <scope>NUCLEOTIDE SEQUENCE [LARGE SCALE GENOMIC DNA]</scope>
    <source>
        <strain evidence="9">F231</strain>
    </source>
</reference>
<evidence type="ECO:0000256" key="4">
    <source>
        <dbReference type="ARBA" id="ARBA00022989"/>
    </source>
</evidence>
<keyword evidence="10" id="KW-1185">Reference proteome</keyword>
<proteinExistence type="predicted"/>
<keyword evidence="4" id="KW-1133">Transmembrane helix</keyword>
<comment type="subcellular location">
    <subcellularLocation>
        <location evidence="1">Membrane</location>
        <topology evidence="1">Multi-pass membrane protein</topology>
    </subcellularLocation>
</comment>
<accession>A0AAN7R1U8</accession>
<evidence type="ECO:0000259" key="8">
    <source>
        <dbReference type="Pfam" id="PF13962"/>
    </source>
</evidence>
<dbReference type="InterPro" id="IPR002110">
    <property type="entry name" value="Ankyrin_rpt"/>
</dbReference>
<keyword evidence="5 7" id="KW-0040">ANK repeat</keyword>
<dbReference type="PANTHER" id="PTHR24186">
    <property type="entry name" value="PROTEIN PHOSPHATASE 1 REGULATORY SUBUNIT"/>
    <property type="match status" value="1"/>
</dbReference>
<evidence type="ECO:0000256" key="7">
    <source>
        <dbReference type="PROSITE-ProRule" id="PRU00023"/>
    </source>
</evidence>
<dbReference type="PANTHER" id="PTHR24186:SF38">
    <property type="entry name" value="ANKYRIN REPEAT FAMILY PROTEIN"/>
    <property type="match status" value="1"/>
</dbReference>
<feature type="domain" description="PGG" evidence="8">
    <location>
        <begin position="431"/>
        <end position="493"/>
    </location>
</feature>
<dbReference type="EMBL" id="JAXQNO010000014">
    <property type="protein sequence ID" value="KAK4784201.1"/>
    <property type="molecule type" value="Genomic_DNA"/>
</dbReference>
<evidence type="ECO:0000256" key="2">
    <source>
        <dbReference type="ARBA" id="ARBA00022692"/>
    </source>
</evidence>
<evidence type="ECO:0000256" key="3">
    <source>
        <dbReference type="ARBA" id="ARBA00022737"/>
    </source>
</evidence>
<dbReference type="GO" id="GO:0005886">
    <property type="term" value="C:plasma membrane"/>
    <property type="evidence" value="ECO:0007669"/>
    <property type="project" value="TreeGrafter"/>
</dbReference>
<gene>
    <name evidence="9" type="ORF">SAY86_018569</name>
</gene>
<dbReference type="PROSITE" id="PS50088">
    <property type="entry name" value="ANK_REPEAT"/>
    <property type="match status" value="3"/>
</dbReference>
<evidence type="ECO:0000256" key="5">
    <source>
        <dbReference type="ARBA" id="ARBA00023043"/>
    </source>
</evidence>
<dbReference type="Pfam" id="PF13637">
    <property type="entry name" value="Ank_4"/>
    <property type="match status" value="1"/>
</dbReference>
<evidence type="ECO:0000313" key="9">
    <source>
        <dbReference type="EMBL" id="KAK4784201.1"/>
    </source>
</evidence>
<keyword evidence="2" id="KW-0812">Transmembrane</keyword>
<feature type="repeat" description="ANK" evidence="7">
    <location>
        <begin position="252"/>
        <end position="272"/>
    </location>
</feature>
<dbReference type="Proteomes" id="UP001346149">
    <property type="component" value="Unassembled WGS sequence"/>
</dbReference>
<protein>
    <recommendedName>
        <fullName evidence="8">PGG domain-containing protein</fullName>
    </recommendedName>
</protein>
<keyword evidence="3" id="KW-0677">Repeat</keyword>
<evidence type="ECO:0000256" key="1">
    <source>
        <dbReference type="ARBA" id="ARBA00004141"/>
    </source>
</evidence>
<dbReference type="InterPro" id="IPR026961">
    <property type="entry name" value="PGG_dom"/>
</dbReference>
<name>A0AAN7R1U8_TRANT</name>
<dbReference type="Gene3D" id="1.25.40.20">
    <property type="entry name" value="Ankyrin repeat-containing domain"/>
    <property type="match status" value="2"/>
</dbReference>